<keyword evidence="4 10" id="KW-0808">Transferase</keyword>
<accession>A0A517T538</accession>
<dbReference type="KEGG" id="chya:V22_07150"/>
<feature type="transmembrane region" description="Helical" evidence="8">
    <location>
        <begin position="20"/>
        <end position="41"/>
    </location>
</feature>
<keyword evidence="2" id="KW-1003">Cell membrane</keyword>
<feature type="transmembrane region" description="Helical" evidence="8">
    <location>
        <begin position="167"/>
        <end position="197"/>
    </location>
</feature>
<dbReference type="Pfam" id="PF13231">
    <property type="entry name" value="PMT_2"/>
    <property type="match status" value="1"/>
</dbReference>
<dbReference type="PANTHER" id="PTHR33908">
    <property type="entry name" value="MANNOSYLTRANSFERASE YKCB-RELATED"/>
    <property type="match status" value="1"/>
</dbReference>
<dbReference type="RefSeq" id="WP_145259857.1">
    <property type="nucleotide sequence ID" value="NZ_CP036316.1"/>
</dbReference>
<evidence type="ECO:0000256" key="1">
    <source>
        <dbReference type="ARBA" id="ARBA00004651"/>
    </source>
</evidence>
<dbReference type="InterPro" id="IPR038731">
    <property type="entry name" value="RgtA/B/C-like"/>
</dbReference>
<dbReference type="GO" id="GO:0005886">
    <property type="term" value="C:plasma membrane"/>
    <property type="evidence" value="ECO:0007669"/>
    <property type="project" value="UniProtKB-SubCell"/>
</dbReference>
<reference evidence="10 11" key="1">
    <citation type="submission" date="2019-02" db="EMBL/GenBank/DDBJ databases">
        <title>Deep-cultivation of Planctomycetes and their phenomic and genomic characterization uncovers novel biology.</title>
        <authorList>
            <person name="Wiegand S."/>
            <person name="Jogler M."/>
            <person name="Boedeker C."/>
            <person name="Pinto D."/>
            <person name="Vollmers J."/>
            <person name="Rivas-Marin E."/>
            <person name="Kohn T."/>
            <person name="Peeters S.H."/>
            <person name="Heuer A."/>
            <person name="Rast P."/>
            <person name="Oberbeckmann S."/>
            <person name="Bunk B."/>
            <person name="Jeske O."/>
            <person name="Meyerdierks A."/>
            <person name="Storesund J.E."/>
            <person name="Kallscheuer N."/>
            <person name="Luecker S."/>
            <person name="Lage O.M."/>
            <person name="Pohl T."/>
            <person name="Merkel B.J."/>
            <person name="Hornburger P."/>
            <person name="Mueller R.-W."/>
            <person name="Bruemmer F."/>
            <person name="Labrenz M."/>
            <person name="Spormann A.M."/>
            <person name="Op den Camp H."/>
            <person name="Overmann J."/>
            <person name="Amann R."/>
            <person name="Jetten M.S.M."/>
            <person name="Mascher T."/>
            <person name="Medema M.H."/>
            <person name="Devos D.P."/>
            <person name="Kaster A.-K."/>
            <person name="Ovreas L."/>
            <person name="Rohde M."/>
            <person name="Galperin M.Y."/>
            <person name="Jogler C."/>
        </authorList>
    </citation>
    <scope>NUCLEOTIDE SEQUENCE [LARGE SCALE GENOMIC DNA]</scope>
    <source>
        <strain evidence="10 11">V22</strain>
    </source>
</reference>
<evidence type="ECO:0000313" key="10">
    <source>
        <dbReference type="EMBL" id="QDT63493.1"/>
    </source>
</evidence>
<evidence type="ECO:0000256" key="7">
    <source>
        <dbReference type="ARBA" id="ARBA00023136"/>
    </source>
</evidence>
<feature type="domain" description="Glycosyltransferase RgtA/B/C/D-like" evidence="9">
    <location>
        <begin position="66"/>
        <end position="228"/>
    </location>
</feature>
<dbReference type="EMBL" id="CP036316">
    <property type="protein sequence ID" value="QDT63493.1"/>
    <property type="molecule type" value="Genomic_DNA"/>
</dbReference>
<dbReference type="OrthoDB" id="9811222at2"/>
<evidence type="ECO:0000259" key="9">
    <source>
        <dbReference type="Pfam" id="PF13231"/>
    </source>
</evidence>
<sequence length="532" mass="59326">MSNGEVGATSTASEQNATPWTQWTCLLIAGLAVFRLIYAAIVPLDLISDEAYYWDWSRHLDWCYYSKPPMVAWIIATSTNLFGHSTFAVRLPAVLLGTSGLFLVYLFARHLYDARTGFWAVLLSAATPGNVAMSLLMTIDAPLLFCWTLACYFAWRMFEPGSQRTRWAILTTLAIGFGIISKQTMFTFIPFMGLFLLTGKDDRREFGKLSTWLVPIGSLCFLTPALIWNYRNGWITFQHTSEHFGGGSVDWSRRAARFGEYLIGQAGVVSPVTCGLFVLVAIGCLWTFRNLQRRERFLLCFSAVPLTGVLVLSLAQRVQPNWPAPFYFTGVVLLAGYLTNAWQPAWNFRWIPSGTPLWRFSAVGWGAAFCVITYLTPFAISPLGIAGTPVDPTVRLRGWRELASEIDNVCDENPSIRTGSVLLTSGRTAASPLAFYLSDHPEMHVWNAGARIVSQYDVWGWKQALEQPGTMVITHAEDALPASLVEQFQSVRKVRTVEVPLGGTNKHQYTLWWGSQSPAAVASEPNETTSRH</sequence>
<feature type="transmembrane region" description="Helical" evidence="8">
    <location>
        <begin position="324"/>
        <end position="342"/>
    </location>
</feature>
<evidence type="ECO:0000256" key="5">
    <source>
        <dbReference type="ARBA" id="ARBA00022692"/>
    </source>
</evidence>
<comment type="subcellular location">
    <subcellularLocation>
        <location evidence="1">Cell membrane</location>
        <topology evidence="1">Multi-pass membrane protein</topology>
    </subcellularLocation>
</comment>
<dbReference type="Proteomes" id="UP000319976">
    <property type="component" value="Chromosome"/>
</dbReference>
<dbReference type="GO" id="GO:0009103">
    <property type="term" value="P:lipopolysaccharide biosynthetic process"/>
    <property type="evidence" value="ECO:0007669"/>
    <property type="project" value="UniProtKB-ARBA"/>
</dbReference>
<keyword evidence="7 8" id="KW-0472">Membrane</keyword>
<name>A0A517T538_9PLAN</name>
<keyword evidence="3 10" id="KW-0328">Glycosyltransferase</keyword>
<feature type="transmembrane region" description="Helical" evidence="8">
    <location>
        <begin position="363"/>
        <end position="385"/>
    </location>
</feature>
<evidence type="ECO:0000256" key="2">
    <source>
        <dbReference type="ARBA" id="ARBA00022475"/>
    </source>
</evidence>
<keyword evidence="5 8" id="KW-0812">Transmembrane</keyword>
<evidence type="ECO:0000256" key="8">
    <source>
        <dbReference type="SAM" id="Phobius"/>
    </source>
</evidence>
<keyword evidence="11" id="KW-1185">Reference proteome</keyword>
<gene>
    <name evidence="10" type="primary">arnT_1</name>
    <name evidence="10" type="ORF">V22_07150</name>
</gene>
<feature type="transmembrane region" description="Helical" evidence="8">
    <location>
        <begin position="297"/>
        <end position="318"/>
    </location>
</feature>
<dbReference type="GO" id="GO:0103015">
    <property type="term" value="F:4-amino-4-deoxy-L-arabinose transferase activity"/>
    <property type="evidence" value="ECO:0007669"/>
    <property type="project" value="UniProtKB-EC"/>
</dbReference>
<dbReference type="EC" id="2.4.2.43" evidence="10"/>
<evidence type="ECO:0000256" key="4">
    <source>
        <dbReference type="ARBA" id="ARBA00022679"/>
    </source>
</evidence>
<organism evidence="10 11">
    <name type="scientific">Calycomorphotria hydatis</name>
    <dbReference type="NCBI Taxonomy" id="2528027"/>
    <lineage>
        <taxon>Bacteria</taxon>
        <taxon>Pseudomonadati</taxon>
        <taxon>Planctomycetota</taxon>
        <taxon>Planctomycetia</taxon>
        <taxon>Planctomycetales</taxon>
        <taxon>Planctomycetaceae</taxon>
        <taxon>Calycomorphotria</taxon>
    </lineage>
</organism>
<feature type="transmembrane region" description="Helical" evidence="8">
    <location>
        <begin position="89"/>
        <end position="108"/>
    </location>
</feature>
<proteinExistence type="predicted"/>
<evidence type="ECO:0000313" key="11">
    <source>
        <dbReference type="Proteomes" id="UP000319976"/>
    </source>
</evidence>
<dbReference type="PANTHER" id="PTHR33908:SF11">
    <property type="entry name" value="MEMBRANE PROTEIN"/>
    <property type="match status" value="1"/>
</dbReference>
<evidence type="ECO:0000256" key="6">
    <source>
        <dbReference type="ARBA" id="ARBA00022989"/>
    </source>
</evidence>
<feature type="transmembrane region" description="Helical" evidence="8">
    <location>
        <begin position="209"/>
        <end position="228"/>
    </location>
</feature>
<keyword evidence="6 8" id="KW-1133">Transmembrane helix</keyword>
<evidence type="ECO:0000256" key="3">
    <source>
        <dbReference type="ARBA" id="ARBA00022676"/>
    </source>
</evidence>
<dbReference type="AlphaFoldDB" id="A0A517T538"/>
<protein>
    <submittedName>
        <fullName evidence="10">Undecaprenyl phosphate-alpha-4-amino-4-deoxy-L-arabinose arabinosyl transferase</fullName>
        <ecNumber evidence="10">2.4.2.43</ecNumber>
    </submittedName>
</protein>
<feature type="transmembrane region" description="Helical" evidence="8">
    <location>
        <begin position="261"/>
        <end position="285"/>
    </location>
</feature>
<dbReference type="InterPro" id="IPR050297">
    <property type="entry name" value="LipidA_mod_glycosyltrf_83"/>
</dbReference>